<dbReference type="SUPFAM" id="SSF57667">
    <property type="entry name" value="beta-beta-alpha zinc fingers"/>
    <property type="match status" value="1"/>
</dbReference>
<dbReference type="Pfam" id="PF12874">
    <property type="entry name" value="zf-met"/>
    <property type="match status" value="1"/>
</dbReference>
<comment type="subcellular location">
    <subcellularLocation>
        <location evidence="1">Nucleus</location>
    </subcellularLocation>
</comment>
<dbReference type="InterPro" id="IPR031781">
    <property type="entry name" value="SF3A2_dom"/>
</dbReference>
<keyword evidence="3" id="KW-0507">mRNA processing</keyword>
<dbReference type="PANTHER" id="PTHR23205">
    <property type="entry name" value="SPLICING FACTOR 3A SUBUNIT 2"/>
    <property type="match status" value="1"/>
</dbReference>
<keyword evidence="4" id="KW-0479">Metal-binding</keyword>
<dbReference type="Gene3D" id="2.60.40.2690">
    <property type="match status" value="1"/>
</dbReference>
<feature type="region of interest" description="Disordered" evidence="10">
    <location>
        <begin position="1"/>
        <end position="21"/>
    </location>
</feature>
<dbReference type="GO" id="GO:0008270">
    <property type="term" value="F:zinc ion binding"/>
    <property type="evidence" value="ECO:0007669"/>
    <property type="project" value="UniProtKB-KW"/>
</dbReference>
<evidence type="ECO:0000256" key="2">
    <source>
        <dbReference type="ARBA" id="ARBA00008995"/>
    </source>
</evidence>
<keyword evidence="13" id="KW-1185">Reference proteome</keyword>
<comment type="similarity">
    <text evidence="2">Belongs to the SF3A2 family.</text>
</comment>
<keyword evidence="7" id="KW-0862">Zinc</keyword>
<evidence type="ECO:0000259" key="11">
    <source>
        <dbReference type="PROSITE" id="PS50171"/>
    </source>
</evidence>
<dbReference type="Gene3D" id="3.30.160.60">
    <property type="entry name" value="Classic Zinc Finger"/>
    <property type="match status" value="1"/>
</dbReference>
<name>A0A196SEI2_BLAHN</name>
<evidence type="ECO:0000313" key="12">
    <source>
        <dbReference type="EMBL" id="OAO15470.1"/>
    </source>
</evidence>
<evidence type="ECO:0000256" key="4">
    <source>
        <dbReference type="ARBA" id="ARBA00022723"/>
    </source>
</evidence>
<dbReference type="STRING" id="478820.A0A196SEI2"/>
<dbReference type="Pfam" id="PF16835">
    <property type="entry name" value="SF3A2"/>
    <property type="match status" value="1"/>
</dbReference>
<dbReference type="PROSITE" id="PS50171">
    <property type="entry name" value="ZF_MATRIN"/>
    <property type="match status" value="1"/>
</dbReference>
<organism evidence="12 13">
    <name type="scientific">Blastocystis sp. subtype 1 (strain ATCC 50177 / NandII)</name>
    <dbReference type="NCBI Taxonomy" id="478820"/>
    <lineage>
        <taxon>Eukaryota</taxon>
        <taxon>Sar</taxon>
        <taxon>Stramenopiles</taxon>
        <taxon>Bigyra</taxon>
        <taxon>Opalozoa</taxon>
        <taxon>Opalinata</taxon>
        <taxon>Blastocystidae</taxon>
        <taxon>Blastocystis</taxon>
    </lineage>
</organism>
<dbReference type="EMBL" id="LXWW01000139">
    <property type="protein sequence ID" value="OAO15470.1"/>
    <property type="molecule type" value="Genomic_DNA"/>
</dbReference>
<dbReference type="SMART" id="SM00451">
    <property type="entry name" value="ZnF_U1"/>
    <property type="match status" value="1"/>
</dbReference>
<dbReference type="GO" id="GO:0000245">
    <property type="term" value="P:spliceosomal complex assembly"/>
    <property type="evidence" value="ECO:0007669"/>
    <property type="project" value="TreeGrafter"/>
</dbReference>
<evidence type="ECO:0000256" key="6">
    <source>
        <dbReference type="ARBA" id="ARBA00022771"/>
    </source>
</evidence>
<feature type="domain" description="Matrin-type" evidence="11">
    <location>
        <begin position="53"/>
        <end position="83"/>
    </location>
</feature>
<protein>
    <submittedName>
        <fullName evidence="12">Splicing factor 3A subunit 2</fullName>
    </submittedName>
</protein>
<dbReference type="InterPro" id="IPR036236">
    <property type="entry name" value="Znf_C2H2_sf"/>
</dbReference>
<keyword evidence="6" id="KW-0863">Zinc-finger</keyword>
<keyword evidence="9" id="KW-0539">Nucleus</keyword>
<dbReference type="GO" id="GO:0003676">
    <property type="term" value="F:nucleic acid binding"/>
    <property type="evidence" value="ECO:0007669"/>
    <property type="project" value="InterPro"/>
</dbReference>
<dbReference type="InterPro" id="IPR013087">
    <property type="entry name" value="Znf_C2H2_type"/>
</dbReference>
<reference evidence="12 13" key="1">
    <citation type="submission" date="2016-05" db="EMBL/GenBank/DDBJ databases">
        <title>Nuclear genome of Blastocystis sp. subtype 1 NandII.</title>
        <authorList>
            <person name="Gentekaki E."/>
            <person name="Curtis B."/>
            <person name="Stairs C."/>
            <person name="Eme L."/>
            <person name="Herman E."/>
            <person name="Klimes V."/>
            <person name="Arias M.C."/>
            <person name="Elias M."/>
            <person name="Hilliou F."/>
            <person name="Klute M."/>
            <person name="Malik S.-B."/>
            <person name="Pightling A."/>
            <person name="Rachubinski R."/>
            <person name="Salas D."/>
            <person name="Schlacht A."/>
            <person name="Suga H."/>
            <person name="Archibald J."/>
            <person name="Ball S.G."/>
            <person name="Clark G."/>
            <person name="Dacks J."/>
            <person name="Van Der Giezen M."/>
            <person name="Tsaousis A."/>
            <person name="Roger A."/>
        </authorList>
    </citation>
    <scope>NUCLEOTIDE SEQUENCE [LARGE SCALE GENOMIC DNA]</scope>
    <source>
        <strain evidence="13">ATCC 50177 / NandII</strain>
    </source>
</reference>
<dbReference type="InterPro" id="IPR052092">
    <property type="entry name" value="SF3A2"/>
</dbReference>
<evidence type="ECO:0000256" key="3">
    <source>
        <dbReference type="ARBA" id="ARBA00022664"/>
    </source>
</evidence>
<evidence type="ECO:0000313" key="13">
    <source>
        <dbReference type="Proteomes" id="UP000078348"/>
    </source>
</evidence>
<dbReference type="PANTHER" id="PTHR23205:SF0">
    <property type="entry name" value="SPLICING FACTOR 3A SUBUNIT 2"/>
    <property type="match status" value="1"/>
</dbReference>
<keyword evidence="8" id="KW-0508">mRNA splicing</keyword>
<gene>
    <name evidence="12" type="ORF">AV274_2809</name>
</gene>
<dbReference type="InterPro" id="IPR000690">
    <property type="entry name" value="Matrin/U1-C_Znf_C2H2"/>
</dbReference>
<dbReference type="Proteomes" id="UP000078348">
    <property type="component" value="Unassembled WGS sequence"/>
</dbReference>
<sequence length="243" mass="28371">MDFDHRVKGRTGSGPISDAQRQLAQRDRLLKLAMETSDISKNPYLLRNHLGKFECKLCLTVHNTEANFLAHTQGRRHQANLARRKALDEKKDEPLRPTTATMPKVLPRRTIKIGRPGYQVIKQRDPATGQLGLVFEIQYPEIEANLQPRHRFMSAFEQKVQVPDKNFQYLIFAAAPYENIAFKIPNREIDKGENRFETQWNKTTKTFKLQLFFKTDEQIEVERKRREASHTAPSLKIEYRGRL</sequence>
<accession>A0A196SEI2</accession>
<dbReference type="SMART" id="SM01050">
    <property type="entry name" value="CactinC_cactus"/>
    <property type="match status" value="1"/>
</dbReference>
<evidence type="ECO:0000256" key="1">
    <source>
        <dbReference type="ARBA" id="ARBA00004123"/>
    </source>
</evidence>
<evidence type="ECO:0000256" key="7">
    <source>
        <dbReference type="ARBA" id="ARBA00022833"/>
    </source>
</evidence>
<comment type="caution">
    <text evidence="12">The sequence shown here is derived from an EMBL/GenBank/DDBJ whole genome shotgun (WGS) entry which is preliminary data.</text>
</comment>
<proteinExistence type="inferred from homology"/>
<evidence type="ECO:0000256" key="5">
    <source>
        <dbReference type="ARBA" id="ARBA00022728"/>
    </source>
</evidence>
<dbReference type="InterPro" id="IPR003604">
    <property type="entry name" value="Matrin/U1-like-C_Znf_C2H2"/>
</dbReference>
<evidence type="ECO:0000256" key="10">
    <source>
        <dbReference type="SAM" id="MobiDB-lite"/>
    </source>
</evidence>
<dbReference type="GO" id="GO:0071013">
    <property type="term" value="C:catalytic step 2 spliceosome"/>
    <property type="evidence" value="ECO:0007669"/>
    <property type="project" value="TreeGrafter"/>
</dbReference>
<dbReference type="GO" id="GO:0071004">
    <property type="term" value="C:U2-type prespliceosome"/>
    <property type="evidence" value="ECO:0007669"/>
    <property type="project" value="TreeGrafter"/>
</dbReference>
<dbReference type="OrthoDB" id="10250970at2759"/>
<evidence type="ECO:0000256" key="8">
    <source>
        <dbReference type="ARBA" id="ARBA00023187"/>
    </source>
</evidence>
<keyword evidence="5" id="KW-0747">Spliceosome</keyword>
<evidence type="ECO:0000256" key="9">
    <source>
        <dbReference type="ARBA" id="ARBA00023242"/>
    </source>
</evidence>
<dbReference type="GO" id="GO:0005686">
    <property type="term" value="C:U2 snRNP"/>
    <property type="evidence" value="ECO:0007669"/>
    <property type="project" value="TreeGrafter"/>
</dbReference>
<dbReference type="AlphaFoldDB" id="A0A196SEI2"/>